<name>A0A9N9HVC8_FUNMO</name>
<evidence type="ECO:0000313" key="1">
    <source>
        <dbReference type="EMBL" id="CAG8707769.1"/>
    </source>
</evidence>
<proteinExistence type="predicted"/>
<organism evidence="1 2">
    <name type="scientific">Funneliformis mosseae</name>
    <name type="common">Endomycorrhizal fungus</name>
    <name type="synonym">Glomus mosseae</name>
    <dbReference type="NCBI Taxonomy" id="27381"/>
    <lineage>
        <taxon>Eukaryota</taxon>
        <taxon>Fungi</taxon>
        <taxon>Fungi incertae sedis</taxon>
        <taxon>Mucoromycota</taxon>
        <taxon>Glomeromycotina</taxon>
        <taxon>Glomeromycetes</taxon>
        <taxon>Glomerales</taxon>
        <taxon>Glomeraceae</taxon>
        <taxon>Funneliformis</taxon>
    </lineage>
</organism>
<dbReference type="EMBL" id="CAJVPP010009929">
    <property type="protein sequence ID" value="CAG8707769.1"/>
    <property type="molecule type" value="Genomic_DNA"/>
</dbReference>
<accession>A0A9N9HVC8</accession>
<protein>
    <submittedName>
        <fullName evidence="1">15457_t:CDS:1</fullName>
    </submittedName>
</protein>
<dbReference type="Proteomes" id="UP000789375">
    <property type="component" value="Unassembled WGS sequence"/>
</dbReference>
<sequence>MCLQDDGLDPSHYVSAPGMFNDFLYKSSRAELKLMTDMDEYLMVENGIREGMTMTLYEDMNALYSGAMIQYMPTEILGKVSLEEVPDIQSIAPDAKIGCMLELDLEVPVHLHNYFADYSLASEKQIISEDWLSLYNERLVQDKEVGNNKYMSGEKLVQTLYLKKNYVVHYRALQTYMKFGMKITKIHSAIKFRQSS</sequence>
<comment type="caution">
    <text evidence="1">The sequence shown here is derived from an EMBL/GenBank/DDBJ whole genome shotgun (WGS) entry which is preliminary data.</text>
</comment>
<gene>
    <name evidence="1" type="ORF">FMOSSE_LOCUS14126</name>
</gene>
<evidence type="ECO:0000313" key="2">
    <source>
        <dbReference type="Proteomes" id="UP000789375"/>
    </source>
</evidence>
<keyword evidence="2" id="KW-1185">Reference proteome</keyword>
<reference evidence="1" key="1">
    <citation type="submission" date="2021-06" db="EMBL/GenBank/DDBJ databases">
        <authorList>
            <person name="Kallberg Y."/>
            <person name="Tangrot J."/>
            <person name="Rosling A."/>
        </authorList>
    </citation>
    <scope>NUCLEOTIDE SEQUENCE</scope>
    <source>
        <strain evidence="1">87-6 pot B 2015</strain>
    </source>
</reference>
<dbReference type="AlphaFoldDB" id="A0A9N9HVC8"/>